<reference evidence="10" key="1">
    <citation type="submission" date="2022-01" db="EMBL/GenBank/DDBJ databases">
        <title>VMRC isolate genome collection.</title>
        <authorList>
            <person name="France M."/>
            <person name="Rutt L."/>
            <person name="Humphrys M."/>
            <person name="Ravel J."/>
        </authorList>
    </citation>
    <scope>NUCLEOTIDE SEQUENCE</scope>
    <source>
        <strain evidence="10">C0127B5</strain>
    </source>
</reference>
<keyword evidence="7" id="KW-0676">Redox-active center</keyword>
<dbReference type="InterPro" id="IPR023753">
    <property type="entry name" value="FAD/NAD-binding_dom"/>
</dbReference>
<proteinExistence type="inferred from homology"/>
<organism evidence="10 11">
    <name type="scientific">Lactobacillus mulieris</name>
    <dbReference type="NCBI Taxonomy" id="2508708"/>
    <lineage>
        <taxon>Bacteria</taxon>
        <taxon>Bacillati</taxon>
        <taxon>Bacillota</taxon>
        <taxon>Bacilli</taxon>
        <taxon>Lactobacillales</taxon>
        <taxon>Lactobacillaceae</taxon>
        <taxon>Lactobacillus</taxon>
    </lineage>
</organism>
<keyword evidence="5" id="KW-0560">Oxidoreductase</keyword>
<evidence type="ECO:0000256" key="7">
    <source>
        <dbReference type="ARBA" id="ARBA00023284"/>
    </source>
</evidence>
<evidence type="ECO:0000256" key="2">
    <source>
        <dbReference type="ARBA" id="ARBA00009130"/>
    </source>
</evidence>
<keyword evidence="6" id="KW-0558">Oxidation</keyword>
<dbReference type="EMBL" id="JAKHLF010000002">
    <property type="protein sequence ID" value="MCZ3844401.1"/>
    <property type="molecule type" value="Genomic_DNA"/>
</dbReference>
<evidence type="ECO:0000256" key="1">
    <source>
        <dbReference type="ARBA" id="ARBA00001974"/>
    </source>
</evidence>
<keyword evidence="4" id="KW-0274">FAD</keyword>
<gene>
    <name evidence="10" type="ORF">L2422_02520</name>
</gene>
<evidence type="ECO:0000256" key="4">
    <source>
        <dbReference type="ARBA" id="ARBA00022827"/>
    </source>
</evidence>
<dbReference type="GO" id="GO:0016491">
    <property type="term" value="F:oxidoreductase activity"/>
    <property type="evidence" value="ECO:0007669"/>
    <property type="project" value="UniProtKB-KW"/>
</dbReference>
<comment type="cofactor">
    <cofactor evidence="1">
        <name>FAD</name>
        <dbReference type="ChEBI" id="CHEBI:57692"/>
    </cofactor>
</comment>
<evidence type="ECO:0000256" key="5">
    <source>
        <dbReference type="ARBA" id="ARBA00023002"/>
    </source>
</evidence>
<protein>
    <submittedName>
        <fullName evidence="10">FAD-dependent oxidoreductase</fullName>
    </submittedName>
</protein>
<keyword evidence="3" id="KW-0285">Flavoprotein</keyword>
<evidence type="ECO:0000259" key="8">
    <source>
        <dbReference type="Pfam" id="PF02852"/>
    </source>
</evidence>
<accession>A0AAP3M3F6</accession>
<evidence type="ECO:0000259" key="9">
    <source>
        <dbReference type="Pfam" id="PF07992"/>
    </source>
</evidence>
<dbReference type="PRINTS" id="PR00411">
    <property type="entry name" value="PNDRDTASEI"/>
</dbReference>
<dbReference type="InterPro" id="IPR036188">
    <property type="entry name" value="FAD/NAD-bd_sf"/>
</dbReference>
<evidence type="ECO:0000313" key="11">
    <source>
        <dbReference type="Proteomes" id="UP001213015"/>
    </source>
</evidence>
<dbReference type="InterPro" id="IPR050260">
    <property type="entry name" value="FAD-bd_OxRdtase"/>
</dbReference>
<dbReference type="Pfam" id="PF02852">
    <property type="entry name" value="Pyr_redox_dim"/>
    <property type="match status" value="1"/>
</dbReference>
<feature type="domain" description="FAD/NAD(P)-binding" evidence="9">
    <location>
        <begin position="4"/>
        <end position="288"/>
    </location>
</feature>
<dbReference type="Gene3D" id="3.30.390.30">
    <property type="match status" value="1"/>
</dbReference>
<dbReference type="RefSeq" id="WP_006586751.1">
    <property type="nucleotide sequence ID" value="NZ_CABMGH010000001.1"/>
</dbReference>
<feature type="domain" description="Pyridine nucleotide-disulphide oxidoreductase dimerisation" evidence="8">
    <location>
        <begin position="337"/>
        <end position="437"/>
    </location>
</feature>
<name>A0AAP3M3F6_9LACO</name>
<sequence>MQEKIVIIGASHGGHEAAIELLDKYQGLDVTIYEAGDFVSFMSCGMKLFLEQKTTGINDVRNFAPEDLEARGGKVVSGHEVVEVNPQSKQITVKNIKNGELEQVHYDKLIISSGVNAANLPVPGNDLANIYLMRGYEAAQKIDAAKNNPNIKNVVVIGAGNGINAVEVMEKYGKNVTLIDAGKRPLENYLPEEFTNVFASEMEKHHVNLMMETKVESFTGENGQVSKVVTDKGEVAADLVIIAAGIKPATDYLDGAIELNKMGYIQVDDYFRTSAADVYAIGDAIWPFSIPANTYAPNPSAVAARHEAQYLVDHLFEAKPSRPFPGLVGAQVLEVFDAHAAITGLNLRAMNFLKIDAKISIYKDRIRPAYIPEDHNTKVLTYLIYNKASHQILGGGVLGGPAQVPLTNVLSLAIRQKLTLEDLVEQDFFFSPSYDRQWNLLNLAAKDALEYKRFDR</sequence>
<comment type="similarity">
    <text evidence="2">Belongs to the class-III pyridine nucleotide-disulfide oxidoreductase family.</text>
</comment>
<dbReference type="PANTHER" id="PTHR43429">
    <property type="entry name" value="PYRIDINE NUCLEOTIDE-DISULFIDE OXIDOREDUCTASE DOMAIN-CONTAINING"/>
    <property type="match status" value="1"/>
</dbReference>
<dbReference type="Proteomes" id="UP001213015">
    <property type="component" value="Unassembled WGS sequence"/>
</dbReference>
<dbReference type="PANTHER" id="PTHR43429:SF1">
    <property type="entry name" value="NAD(P)H SULFUR OXIDOREDUCTASE (COA-DEPENDENT)"/>
    <property type="match status" value="1"/>
</dbReference>
<dbReference type="Pfam" id="PF07992">
    <property type="entry name" value="Pyr_redox_2"/>
    <property type="match status" value="1"/>
</dbReference>
<dbReference type="SUPFAM" id="SSF51905">
    <property type="entry name" value="FAD/NAD(P)-binding domain"/>
    <property type="match status" value="1"/>
</dbReference>
<dbReference type="AlphaFoldDB" id="A0AAP3M3F6"/>
<evidence type="ECO:0000313" key="10">
    <source>
        <dbReference type="EMBL" id="MCZ3844401.1"/>
    </source>
</evidence>
<dbReference type="InterPro" id="IPR004099">
    <property type="entry name" value="Pyr_nucl-diS_OxRdtase_dimer"/>
</dbReference>
<comment type="caution">
    <text evidence="10">The sequence shown here is derived from an EMBL/GenBank/DDBJ whole genome shotgun (WGS) entry which is preliminary data.</text>
</comment>
<evidence type="ECO:0000256" key="3">
    <source>
        <dbReference type="ARBA" id="ARBA00022630"/>
    </source>
</evidence>
<dbReference type="SUPFAM" id="SSF55424">
    <property type="entry name" value="FAD/NAD-linked reductases, dimerisation (C-terminal) domain"/>
    <property type="match status" value="1"/>
</dbReference>
<dbReference type="Gene3D" id="3.50.50.60">
    <property type="entry name" value="FAD/NAD(P)-binding domain"/>
    <property type="match status" value="2"/>
</dbReference>
<dbReference type="InterPro" id="IPR016156">
    <property type="entry name" value="FAD/NAD-linked_Rdtase_dimer_sf"/>
</dbReference>
<dbReference type="PRINTS" id="PR00368">
    <property type="entry name" value="FADPNR"/>
</dbReference>
<dbReference type="GeneID" id="97459564"/>
<evidence type="ECO:0000256" key="6">
    <source>
        <dbReference type="ARBA" id="ARBA00023097"/>
    </source>
</evidence>